<comment type="caution">
    <text evidence="1">The sequence shown here is derived from an EMBL/GenBank/DDBJ whole genome shotgun (WGS) entry which is preliminary data.</text>
</comment>
<keyword evidence="2" id="KW-1185">Reference proteome</keyword>
<reference evidence="2" key="1">
    <citation type="journal article" date="2019" name="Int. J. Syst. Evol. Microbiol.">
        <title>The Global Catalogue of Microorganisms (GCM) 10K type strain sequencing project: providing services to taxonomists for standard genome sequencing and annotation.</title>
        <authorList>
            <consortium name="The Broad Institute Genomics Platform"/>
            <consortium name="The Broad Institute Genome Sequencing Center for Infectious Disease"/>
            <person name="Wu L."/>
            <person name="Ma J."/>
        </authorList>
    </citation>
    <scope>NUCLEOTIDE SEQUENCE [LARGE SCALE GENOMIC DNA]</scope>
    <source>
        <strain evidence="2">JCM 18015</strain>
    </source>
</reference>
<sequence length="92" mass="11371">MSNYTFARDMDDYYWNKFERVAEYFGHTNKDEYALHLFIHAILKAEMWMNADLYSKHEEKISNFEEEARRDWDQYIDEFQNSKGYCDDELPF</sequence>
<protein>
    <submittedName>
        <fullName evidence="1">Uncharacterized protein</fullName>
    </submittedName>
</protein>
<gene>
    <name evidence="1" type="ORF">GCM10023209_37450</name>
</gene>
<dbReference type="RefSeq" id="WP_259555186.1">
    <property type="nucleotide sequence ID" value="NZ_BAABHW010000009.1"/>
</dbReference>
<proteinExistence type="predicted"/>
<evidence type="ECO:0000313" key="1">
    <source>
        <dbReference type="EMBL" id="GAA5082121.1"/>
    </source>
</evidence>
<name>A0ABP9LPQ7_9RHOB</name>
<accession>A0ABP9LPQ7</accession>
<dbReference type="Proteomes" id="UP001499910">
    <property type="component" value="Unassembled WGS sequence"/>
</dbReference>
<evidence type="ECO:0000313" key="2">
    <source>
        <dbReference type="Proteomes" id="UP001499910"/>
    </source>
</evidence>
<organism evidence="1 2">
    <name type="scientific">[Roseibacterium] beibuensis</name>
    <dbReference type="NCBI Taxonomy" id="1193142"/>
    <lineage>
        <taxon>Bacteria</taxon>
        <taxon>Pseudomonadati</taxon>
        <taxon>Pseudomonadota</taxon>
        <taxon>Alphaproteobacteria</taxon>
        <taxon>Rhodobacterales</taxon>
        <taxon>Roseobacteraceae</taxon>
        <taxon>Roseicyclus</taxon>
    </lineage>
</organism>
<dbReference type="EMBL" id="BAABHW010000009">
    <property type="protein sequence ID" value="GAA5082121.1"/>
    <property type="molecule type" value="Genomic_DNA"/>
</dbReference>